<organism evidence="1">
    <name type="scientific">marine sediment metagenome</name>
    <dbReference type="NCBI Taxonomy" id="412755"/>
    <lineage>
        <taxon>unclassified sequences</taxon>
        <taxon>metagenomes</taxon>
        <taxon>ecological metagenomes</taxon>
    </lineage>
</organism>
<proteinExistence type="predicted"/>
<dbReference type="InterPro" id="IPR051710">
    <property type="entry name" value="Phosphatase_SH3-domain"/>
</dbReference>
<dbReference type="CDD" id="cd07067">
    <property type="entry name" value="HP_PGM_like"/>
    <property type="match status" value="1"/>
</dbReference>
<dbReference type="Gene3D" id="3.40.50.1240">
    <property type="entry name" value="Phosphoglycerate mutase-like"/>
    <property type="match status" value="1"/>
</dbReference>
<dbReference type="PANTHER" id="PTHR16469:SF27">
    <property type="entry name" value="UBIQUITIN-ASSOCIATED AND SH3 DOMAIN-CONTAINING BA-RELATED"/>
    <property type="match status" value="1"/>
</dbReference>
<dbReference type="InterPro" id="IPR013078">
    <property type="entry name" value="His_Pase_superF_clade-1"/>
</dbReference>
<sequence length="176" mass="19890">MNKTNDNQYQLFVLRHGKAADGQWGRDFDRELTDTGILQAEKIANYLEEHGVNLDVVLISPAKRTLMTAEIVISKLEIESQKIRVVDQIYQANLDALLKVIASCPMQHRTLLLVGHNPALEDLVEYLLPTALMAELQSDDRIYPATLVHLEMKLDWSRLTVNSAQAVSMIHGKFLP</sequence>
<evidence type="ECO:0000313" key="1">
    <source>
        <dbReference type="EMBL" id="KKN33809.1"/>
    </source>
</evidence>
<dbReference type="SMART" id="SM00855">
    <property type="entry name" value="PGAM"/>
    <property type="match status" value="1"/>
</dbReference>
<comment type="caution">
    <text evidence="1">The sequence shown here is derived from an EMBL/GenBank/DDBJ whole genome shotgun (WGS) entry which is preliminary data.</text>
</comment>
<dbReference type="SUPFAM" id="SSF53254">
    <property type="entry name" value="Phosphoglycerate mutase-like"/>
    <property type="match status" value="1"/>
</dbReference>
<dbReference type="Pfam" id="PF00300">
    <property type="entry name" value="His_Phos_1"/>
    <property type="match status" value="1"/>
</dbReference>
<protein>
    <recommendedName>
        <fullName evidence="2">Phosphohistidine phosphatase SixA</fullName>
    </recommendedName>
</protein>
<gene>
    <name evidence="1" type="ORF">LCGC14_0799950</name>
</gene>
<dbReference type="InterPro" id="IPR029033">
    <property type="entry name" value="His_PPase_superfam"/>
</dbReference>
<dbReference type="AlphaFoldDB" id="A0A0F9PUG7"/>
<accession>A0A0F9PUG7</accession>
<evidence type="ECO:0008006" key="2">
    <source>
        <dbReference type="Google" id="ProtNLM"/>
    </source>
</evidence>
<dbReference type="PANTHER" id="PTHR16469">
    <property type="entry name" value="UBIQUITIN-ASSOCIATED AND SH3 DOMAIN-CONTAINING BA-RELATED"/>
    <property type="match status" value="1"/>
</dbReference>
<reference evidence="1" key="1">
    <citation type="journal article" date="2015" name="Nature">
        <title>Complex archaea that bridge the gap between prokaryotes and eukaryotes.</title>
        <authorList>
            <person name="Spang A."/>
            <person name="Saw J.H."/>
            <person name="Jorgensen S.L."/>
            <person name="Zaremba-Niedzwiedzka K."/>
            <person name="Martijn J."/>
            <person name="Lind A.E."/>
            <person name="van Eijk R."/>
            <person name="Schleper C."/>
            <person name="Guy L."/>
            <person name="Ettema T.J."/>
        </authorList>
    </citation>
    <scope>NUCLEOTIDE SEQUENCE</scope>
</reference>
<name>A0A0F9PUG7_9ZZZZ</name>
<dbReference type="EMBL" id="LAZR01002149">
    <property type="protein sequence ID" value="KKN33809.1"/>
    <property type="molecule type" value="Genomic_DNA"/>
</dbReference>